<keyword evidence="1" id="KW-1133">Transmembrane helix</keyword>
<evidence type="ECO:0000256" key="1">
    <source>
        <dbReference type="SAM" id="Phobius"/>
    </source>
</evidence>
<feature type="transmembrane region" description="Helical" evidence="1">
    <location>
        <begin position="34"/>
        <end position="53"/>
    </location>
</feature>
<accession>A0ABQ1KY80</accession>
<evidence type="ECO:0000313" key="3">
    <source>
        <dbReference type="Proteomes" id="UP000629025"/>
    </source>
</evidence>
<dbReference type="EMBL" id="BMIJ01000012">
    <property type="protein sequence ID" value="GGC11413.1"/>
    <property type="molecule type" value="Genomic_DNA"/>
</dbReference>
<gene>
    <name evidence="2" type="ORF">GCM10011352_42360</name>
</gene>
<comment type="caution">
    <text evidence="2">The sequence shown here is derived from an EMBL/GenBank/DDBJ whole genome shotgun (WGS) entry which is preliminary data.</text>
</comment>
<protein>
    <submittedName>
        <fullName evidence="2">Uncharacterized protein</fullName>
    </submittedName>
</protein>
<evidence type="ECO:0000313" key="2">
    <source>
        <dbReference type="EMBL" id="GGC11413.1"/>
    </source>
</evidence>
<sequence length="54" mass="5843">MSICPAITVIKLGSFSSYPVNIHKRIVTIIRVELMGLVVLPLLAIVMSQGYGLS</sequence>
<keyword evidence="3" id="KW-1185">Reference proteome</keyword>
<dbReference type="Proteomes" id="UP000629025">
    <property type="component" value="Unassembled WGS sequence"/>
</dbReference>
<proteinExistence type="predicted"/>
<keyword evidence="1" id="KW-0472">Membrane</keyword>
<organism evidence="2 3">
    <name type="scientific">Marinobacterium zhoushanense</name>
    <dbReference type="NCBI Taxonomy" id="1679163"/>
    <lineage>
        <taxon>Bacteria</taxon>
        <taxon>Pseudomonadati</taxon>
        <taxon>Pseudomonadota</taxon>
        <taxon>Gammaproteobacteria</taxon>
        <taxon>Oceanospirillales</taxon>
        <taxon>Oceanospirillaceae</taxon>
        <taxon>Marinobacterium</taxon>
    </lineage>
</organism>
<name>A0ABQ1KY80_9GAMM</name>
<keyword evidence="1" id="KW-0812">Transmembrane</keyword>
<reference evidence="3" key="1">
    <citation type="journal article" date="2019" name="Int. J. Syst. Evol. Microbiol.">
        <title>The Global Catalogue of Microorganisms (GCM) 10K type strain sequencing project: providing services to taxonomists for standard genome sequencing and annotation.</title>
        <authorList>
            <consortium name="The Broad Institute Genomics Platform"/>
            <consortium name="The Broad Institute Genome Sequencing Center for Infectious Disease"/>
            <person name="Wu L."/>
            <person name="Ma J."/>
        </authorList>
    </citation>
    <scope>NUCLEOTIDE SEQUENCE [LARGE SCALE GENOMIC DNA]</scope>
    <source>
        <strain evidence="3">CGMCC 1.15341</strain>
    </source>
</reference>